<dbReference type="InterPro" id="IPR000160">
    <property type="entry name" value="GGDEF_dom"/>
</dbReference>
<feature type="transmembrane region" description="Helical" evidence="3">
    <location>
        <begin position="286"/>
        <end position="307"/>
    </location>
</feature>
<accession>A0A059G953</accession>
<evidence type="ECO:0000259" key="4">
    <source>
        <dbReference type="PROSITE" id="PS50887"/>
    </source>
</evidence>
<dbReference type="EC" id="2.7.7.65" evidence="1"/>
<evidence type="ECO:0000256" key="1">
    <source>
        <dbReference type="ARBA" id="ARBA00012528"/>
    </source>
</evidence>
<comment type="caution">
    <text evidence="5">The sequence shown here is derived from an EMBL/GenBank/DDBJ whole genome shotgun (WGS) entry which is preliminary data.</text>
</comment>
<sequence>MRGDFLNFAGRFVSLLIVVWVSLTFPSDAQAIDVGRMDGRMNISRHATVAKDVPAAITMADILSPTSEIAFVKNHADAFQASSRKGDVWMRMQLRNSGVTDMHGDLVVRFPYLQRVDAYLLDTEGYIRTGTAGSGVALSGIALPAPFPTFEIDVPAGQTRTVYIRASGGPMVVMPVWFHTSADYQSWFQGSVGIFALLMGIACTFTFYAWSIARKSDTPAYRLYFWFCVTAITYVIFSTGMGKSLFWPQSNVSTITLVYILQGAVTAFGAVFISNFLDIRRRWPSFYIVINGLIALCVLSSIGGFFPSLLSRAVYMICSGIGPIVVLVGVWVMHRRGAPGAGAVLIGWAPLIMATVWLYLRLFEITPYFEINHYIVPLGLCFTVFQFSWAISNRVKDAEASAATDPLTGLSNRRDLDTTLAALTRSNTPACTAVLAIDLDGFKAINDTHGHDAGDLVLQVIASRLKNVGAGRAKPFRTGGDEFLIVYSNRDARADIQQFGAQCITVINRPIAYRGTLLSVGASVGVAFIDDHVDFRESISRADAALYAAKREGKGVVRLFDQRQSPVGQPSAVQPPLGQPGFRPVVVNG</sequence>
<dbReference type="eggNOG" id="COG2199">
    <property type="taxonomic scope" value="Bacteria"/>
</dbReference>
<dbReference type="PROSITE" id="PS50887">
    <property type="entry name" value="GGDEF"/>
    <property type="match status" value="1"/>
</dbReference>
<evidence type="ECO:0000256" key="2">
    <source>
        <dbReference type="ARBA" id="ARBA00034247"/>
    </source>
</evidence>
<keyword evidence="3" id="KW-0472">Membrane</keyword>
<dbReference type="PANTHER" id="PTHR45138:SF9">
    <property type="entry name" value="DIGUANYLATE CYCLASE DGCM-RELATED"/>
    <property type="match status" value="1"/>
</dbReference>
<feature type="transmembrane region" description="Helical" evidence="3">
    <location>
        <begin position="187"/>
        <end position="211"/>
    </location>
</feature>
<keyword evidence="3" id="KW-0812">Transmembrane</keyword>
<evidence type="ECO:0000313" key="5">
    <source>
        <dbReference type="EMBL" id="KDA03259.1"/>
    </source>
</evidence>
<dbReference type="InterPro" id="IPR011623">
    <property type="entry name" value="7TMR_DISM_rcpt_extracell_dom1"/>
</dbReference>
<dbReference type="PANTHER" id="PTHR45138">
    <property type="entry name" value="REGULATORY COMPONENTS OF SENSORY TRANSDUCTION SYSTEM"/>
    <property type="match status" value="1"/>
</dbReference>
<feature type="transmembrane region" description="Helical" evidence="3">
    <location>
        <begin position="223"/>
        <end position="242"/>
    </location>
</feature>
<dbReference type="SUPFAM" id="SSF55073">
    <property type="entry name" value="Nucleotide cyclase"/>
    <property type="match status" value="1"/>
</dbReference>
<dbReference type="CDD" id="cd01949">
    <property type="entry name" value="GGDEF"/>
    <property type="match status" value="1"/>
</dbReference>
<keyword evidence="3" id="KW-1133">Transmembrane helix</keyword>
<dbReference type="GO" id="GO:0052621">
    <property type="term" value="F:diguanylate cyclase activity"/>
    <property type="evidence" value="ECO:0007669"/>
    <property type="project" value="UniProtKB-EC"/>
</dbReference>
<comment type="catalytic activity">
    <reaction evidence="2">
        <text>2 GTP = 3',3'-c-di-GMP + 2 diphosphate</text>
        <dbReference type="Rhea" id="RHEA:24898"/>
        <dbReference type="ChEBI" id="CHEBI:33019"/>
        <dbReference type="ChEBI" id="CHEBI:37565"/>
        <dbReference type="ChEBI" id="CHEBI:58805"/>
        <dbReference type="EC" id="2.7.7.65"/>
    </reaction>
</comment>
<dbReference type="AlphaFoldDB" id="A0A059G953"/>
<dbReference type="NCBIfam" id="TIGR00254">
    <property type="entry name" value="GGDEF"/>
    <property type="match status" value="1"/>
</dbReference>
<keyword evidence="6" id="KW-1185">Reference proteome</keyword>
<gene>
    <name evidence="5" type="ORF">HOC_06473</name>
</gene>
<name>A0A059G953_9PROT</name>
<dbReference type="InterPro" id="IPR029787">
    <property type="entry name" value="Nucleotide_cyclase"/>
</dbReference>
<dbReference type="PATRIC" id="fig|1280953.3.peg.1309"/>
<feature type="transmembrane region" description="Helical" evidence="3">
    <location>
        <begin position="313"/>
        <end position="333"/>
    </location>
</feature>
<feature type="transmembrane region" description="Helical" evidence="3">
    <location>
        <begin position="254"/>
        <end position="274"/>
    </location>
</feature>
<evidence type="ECO:0000313" key="6">
    <source>
        <dbReference type="Proteomes" id="UP000024942"/>
    </source>
</evidence>
<dbReference type="Gene3D" id="3.30.70.270">
    <property type="match status" value="1"/>
</dbReference>
<dbReference type="Pfam" id="PF07695">
    <property type="entry name" value="7TMR-DISM_7TM"/>
    <property type="match status" value="1"/>
</dbReference>
<feature type="transmembrane region" description="Helical" evidence="3">
    <location>
        <begin position="340"/>
        <end position="359"/>
    </location>
</feature>
<dbReference type="Proteomes" id="UP000024942">
    <property type="component" value="Unassembled WGS sequence"/>
</dbReference>
<dbReference type="InterPro" id="IPR043128">
    <property type="entry name" value="Rev_trsase/Diguanyl_cyclase"/>
</dbReference>
<reference evidence="5 6" key="1">
    <citation type="journal article" date="2014" name="Antonie Van Leeuwenhoek">
        <title>Hyphomonas beringensis sp. nov. and Hyphomonas chukchiensis sp. nov., isolated from surface seawater of the Bering Sea and Chukchi Sea.</title>
        <authorList>
            <person name="Li C."/>
            <person name="Lai Q."/>
            <person name="Li G."/>
            <person name="Dong C."/>
            <person name="Wang J."/>
            <person name="Liao Y."/>
            <person name="Shao Z."/>
        </authorList>
    </citation>
    <scope>NUCLEOTIDE SEQUENCE [LARGE SCALE GENOMIC DNA]</scope>
    <source>
        <strain evidence="5 6">SCH89</strain>
    </source>
</reference>
<protein>
    <recommendedName>
        <fullName evidence="1">diguanylate cyclase</fullName>
        <ecNumber evidence="1">2.7.7.65</ecNumber>
    </recommendedName>
</protein>
<evidence type="ECO:0000256" key="3">
    <source>
        <dbReference type="SAM" id="Phobius"/>
    </source>
</evidence>
<proteinExistence type="predicted"/>
<dbReference type="Pfam" id="PF07696">
    <property type="entry name" value="7TMR-DISMED2"/>
    <property type="match status" value="1"/>
</dbReference>
<dbReference type="InterPro" id="IPR050469">
    <property type="entry name" value="Diguanylate_Cyclase"/>
</dbReference>
<feature type="transmembrane region" description="Helical" evidence="3">
    <location>
        <begin position="371"/>
        <end position="391"/>
    </location>
</feature>
<dbReference type="SMART" id="SM00267">
    <property type="entry name" value="GGDEF"/>
    <property type="match status" value="1"/>
</dbReference>
<dbReference type="EMBL" id="ARYL01000007">
    <property type="protein sequence ID" value="KDA03259.1"/>
    <property type="molecule type" value="Genomic_DNA"/>
</dbReference>
<feature type="domain" description="GGDEF" evidence="4">
    <location>
        <begin position="430"/>
        <end position="562"/>
    </location>
</feature>
<dbReference type="Pfam" id="PF00990">
    <property type="entry name" value="GGDEF"/>
    <property type="match status" value="1"/>
</dbReference>
<dbReference type="STRING" id="1280953.HOC_06473"/>
<organism evidence="5 6">
    <name type="scientific">Hyphomonas oceanitis SCH89</name>
    <dbReference type="NCBI Taxonomy" id="1280953"/>
    <lineage>
        <taxon>Bacteria</taxon>
        <taxon>Pseudomonadati</taxon>
        <taxon>Pseudomonadota</taxon>
        <taxon>Alphaproteobacteria</taxon>
        <taxon>Hyphomonadales</taxon>
        <taxon>Hyphomonadaceae</taxon>
        <taxon>Hyphomonas</taxon>
    </lineage>
</organism>
<dbReference type="InterPro" id="IPR011622">
    <property type="entry name" value="7TMR_DISM_rcpt_extracell_dom2"/>
</dbReference>
<dbReference type="Gene3D" id="2.60.40.2380">
    <property type="match status" value="1"/>
</dbReference>